<dbReference type="PANTHER" id="PTHR34295:SF1">
    <property type="entry name" value="BIOTIN TRANSPORTER BIOY"/>
    <property type="match status" value="1"/>
</dbReference>
<feature type="transmembrane region" description="Helical" evidence="1">
    <location>
        <begin position="99"/>
        <end position="117"/>
    </location>
</feature>
<dbReference type="PIRSF" id="PIRSF016661">
    <property type="entry name" value="BioY"/>
    <property type="match status" value="1"/>
</dbReference>
<dbReference type="AlphaFoldDB" id="A0A382ENU1"/>
<keyword evidence="1" id="KW-0812">Transmembrane</keyword>
<dbReference type="PANTHER" id="PTHR34295">
    <property type="entry name" value="BIOTIN TRANSPORTER BIOY"/>
    <property type="match status" value="1"/>
</dbReference>
<feature type="transmembrane region" description="Helical" evidence="1">
    <location>
        <begin position="157"/>
        <end position="179"/>
    </location>
</feature>
<dbReference type="EMBL" id="UINC01045557">
    <property type="protein sequence ID" value="SVB52456.1"/>
    <property type="molecule type" value="Genomic_DNA"/>
</dbReference>
<feature type="transmembrane region" description="Helical" evidence="1">
    <location>
        <begin position="71"/>
        <end position="93"/>
    </location>
</feature>
<name>A0A382ENU1_9ZZZZ</name>
<evidence type="ECO:0000313" key="2">
    <source>
        <dbReference type="EMBL" id="SVB52456.1"/>
    </source>
</evidence>
<dbReference type="Gene3D" id="1.10.1760.20">
    <property type="match status" value="1"/>
</dbReference>
<keyword evidence="1" id="KW-0472">Membrane</keyword>
<feature type="transmembrane region" description="Helical" evidence="1">
    <location>
        <begin position="45"/>
        <end position="64"/>
    </location>
</feature>
<accession>A0A382ENU1</accession>
<dbReference type="GO" id="GO:0005886">
    <property type="term" value="C:plasma membrane"/>
    <property type="evidence" value="ECO:0007669"/>
    <property type="project" value="InterPro"/>
</dbReference>
<dbReference type="InterPro" id="IPR003784">
    <property type="entry name" value="BioY"/>
</dbReference>
<dbReference type="Pfam" id="PF02632">
    <property type="entry name" value="BioY"/>
    <property type="match status" value="1"/>
</dbReference>
<dbReference type="GO" id="GO:0015225">
    <property type="term" value="F:biotin transmembrane transporter activity"/>
    <property type="evidence" value="ECO:0007669"/>
    <property type="project" value="InterPro"/>
</dbReference>
<feature type="transmembrane region" description="Helical" evidence="1">
    <location>
        <begin position="12"/>
        <end position="33"/>
    </location>
</feature>
<sequence>MMSFPETVNRSYAWSTFIYNIGLVMTASFLIGLSAQLEMRLPFTPIPITAQTLVVLMSGALLGAHRGVLAILVYLAAGVSGLPVFSGFGASIHHILGPSGGYLMGFAGGAYIAGTFVERGWDTNFLSRFSLMLLSCCAIYATGLLWLGFFVGFEKALAMGLIPFMAGDIIKSALAAFLLGGKGRLLNNKLP</sequence>
<evidence type="ECO:0000256" key="1">
    <source>
        <dbReference type="SAM" id="Phobius"/>
    </source>
</evidence>
<gene>
    <name evidence="2" type="ORF">METZ01_LOCUS205310</name>
</gene>
<reference evidence="2" key="1">
    <citation type="submission" date="2018-05" db="EMBL/GenBank/DDBJ databases">
        <authorList>
            <person name="Lanie J.A."/>
            <person name="Ng W.-L."/>
            <person name="Kazmierczak K.M."/>
            <person name="Andrzejewski T.M."/>
            <person name="Davidsen T.M."/>
            <person name="Wayne K.J."/>
            <person name="Tettelin H."/>
            <person name="Glass J.I."/>
            <person name="Rusch D."/>
            <person name="Podicherti R."/>
            <person name="Tsui H.-C.T."/>
            <person name="Winkler M.E."/>
        </authorList>
    </citation>
    <scope>NUCLEOTIDE SEQUENCE</scope>
</reference>
<feature type="transmembrane region" description="Helical" evidence="1">
    <location>
        <begin position="129"/>
        <end position="151"/>
    </location>
</feature>
<organism evidence="2">
    <name type="scientific">marine metagenome</name>
    <dbReference type="NCBI Taxonomy" id="408172"/>
    <lineage>
        <taxon>unclassified sequences</taxon>
        <taxon>metagenomes</taxon>
        <taxon>ecological metagenomes</taxon>
    </lineage>
</organism>
<keyword evidence="1" id="KW-1133">Transmembrane helix</keyword>
<protein>
    <recommendedName>
        <fullName evidence="3">Biotin transporter</fullName>
    </recommendedName>
</protein>
<evidence type="ECO:0008006" key="3">
    <source>
        <dbReference type="Google" id="ProtNLM"/>
    </source>
</evidence>
<proteinExistence type="predicted"/>